<name>A0A3V2NZG1_SALET</name>
<sequence length="237" mass="25771">MIWEKAILRPSAMNLKCSLVCLHPWSDNTGNITPSGRYLSPDNAVSALLPYLAESAEKEVVALLLCAPSASEFLSLARQFSGAFPLPEIGRMCRMIYSQLTLPVSKMQIPAKPAIVLPPSAHLSTQTTRSLMQATTIAQAATPAAISLEALSSSLNHFKEARDKALQEIAARQAELQQNACPVWRFCNTGELHQAAALMQKNIPHPEWVFASAMLFVGDDLSSLREALHDPDDCTCA</sequence>
<dbReference type="Proteomes" id="UP000839682">
    <property type="component" value="Unassembled WGS sequence"/>
</dbReference>
<reference evidence="1" key="1">
    <citation type="submission" date="2018-07" db="EMBL/GenBank/DDBJ databases">
        <authorList>
            <person name="Ashton P.M."/>
            <person name="Dallman T."/>
            <person name="Nair S."/>
            <person name="De Pinna E."/>
            <person name="Peters T."/>
            <person name="Grant K."/>
        </authorList>
    </citation>
    <scope>NUCLEOTIDE SEQUENCE [LARGE SCALE GENOMIC DNA]</scope>
    <source>
        <strain evidence="1">440016</strain>
    </source>
</reference>
<proteinExistence type="predicted"/>
<gene>
    <name evidence="1" type="ORF">DSF98_21565</name>
</gene>
<comment type="caution">
    <text evidence="1">The sequence shown here is derived from an EMBL/GenBank/DDBJ whole genome shotgun (WGS) entry which is preliminary data.</text>
</comment>
<dbReference type="AlphaFoldDB" id="A0A3V2NZG1"/>
<accession>A0A3V2NZG1</accession>
<dbReference type="EMBL" id="AAACIV010000025">
    <property type="protein sequence ID" value="EAA7255236.1"/>
    <property type="molecule type" value="Genomic_DNA"/>
</dbReference>
<protein>
    <submittedName>
        <fullName evidence="1">Uncharacterized protein</fullName>
    </submittedName>
</protein>
<evidence type="ECO:0000313" key="1">
    <source>
        <dbReference type="EMBL" id="EAA7255236.1"/>
    </source>
</evidence>
<organism evidence="1">
    <name type="scientific">Salmonella enterica I</name>
    <dbReference type="NCBI Taxonomy" id="59201"/>
    <lineage>
        <taxon>Bacteria</taxon>
        <taxon>Pseudomonadati</taxon>
        <taxon>Pseudomonadota</taxon>
        <taxon>Gammaproteobacteria</taxon>
        <taxon>Enterobacterales</taxon>
        <taxon>Enterobacteriaceae</taxon>
        <taxon>Salmonella</taxon>
    </lineage>
</organism>